<dbReference type="InterPro" id="IPR011990">
    <property type="entry name" value="TPR-like_helical_dom_sf"/>
</dbReference>
<feature type="repeat" description="PPR" evidence="3">
    <location>
        <begin position="386"/>
        <end position="420"/>
    </location>
</feature>
<reference evidence="6" key="1">
    <citation type="submission" date="2021-03" db="EMBL/GenBank/DDBJ databases">
        <authorList>
            <person name="Li Z."/>
            <person name="Yang C."/>
        </authorList>
    </citation>
    <scope>NUCLEOTIDE SEQUENCE</scope>
    <source>
        <strain evidence="6">Dzin_1.0</strain>
        <tissue evidence="6">Leaf</tissue>
    </source>
</reference>
<feature type="region of interest" description="Disordered" evidence="4">
    <location>
        <begin position="761"/>
        <end position="780"/>
    </location>
</feature>
<keyword evidence="2" id="KW-0677">Repeat</keyword>
<dbReference type="GO" id="GO:0003723">
    <property type="term" value="F:RNA binding"/>
    <property type="evidence" value="ECO:0007669"/>
    <property type="project" value="InterPro"/>
</dbReference>
<dbReference type="Pfam" id="PF01535">
    <property type="entry name" value="PPR"/>
    <property type="match status" value="3"/>
</dbReference>
<accession>A0A9D5D6J8</accession>
<dbReference type="OrthoDB" id="185373at2759"/>
<dbReference type="SUPFAM" id="SSF48452">
    <property type="entry name" value="TPR-like"/>
    <property type="match status" value="1"/>
</dbReference>
<dbReference type="PANTHER" id="PTHR47926:SF446">
    <property type="entry name" value="PENTACOTRIPEPTIDE-REPEAT REGION OF PRORP DOMAIN-CONTAINING PROTEIN"/>
    <property type="match status" value="1"/>
</dbReference>
<keyword evidence="7" id="KW-1185">Reference proteome</keyword>
<dbReference type="PROSITE" id="PS51375">
    <property type="entry name" value="PPR"/>
    <property type="match status" value="6"/>
</dbReference>
<evidence type="ECO:0000256" key="2">
    <source>
        <dbReference type="ARBA" id="ARBA00022737"/>
    </source>
</evidence>
<feature type="repeat" description="PPR" evidence="3">
    <location>
        <begin position="83"/>
        <end position="117"/>
    </location>
</feature>
<reference evidence="6" key="2">
    <citation type="journal article" date="2022" name="Hortic Res">
        <title>The genome of Dioscorea zingiberensis sheds light on the biosynthesis, origin and evolution of the medicinally important diosgenin saponins.</title>
        <authorList>
            <person name="Li Y."/>
            <person name="Tan C."/>
            <person name="Li Z."/>
            <person name="Guo J."/>
            <person name="Li S."/>
            <person name="Chen X."/>
            <person name="Wang C."/>
            <person name="Dai X."/>
            <person name="Yang H."/>
            <person name="Song W."/>
            <person name="Hou L."/>
            <person name="Xu J."/>
            <person name="Tong Z."/>
            <person name="Xu A."/>
            <person name="Yuan X."/>
            <person name="Wang W."/>
            <person name="Yang Q."/>
            <person name="Chen L."/>
            <person name="Sun Z."/>
            <person name="Wang K."/>
            <person name="Pan B."/>
            <person name="Chen J."/>
            <person name="Bao Y."/>
            <person name="Liu F."/>
            <person name="Qi X."/>
            <person name="Gang D.R."/>
            <person name="Wen J."/>
            <person name="Li J."/>
        </authorList>
    </citation>
    <scope>NUCLEOTIDE SEQUENCE</scope>
    <source>
        <strain evidence="6">Dzin_1.0</strain>
    </source>
</reference>
<evidence type="ECO:0000256" key="4">
    <source>
        <dbReference type="SAM" id="MobiDB-lite"/>
    </source>
</evidence>
<evidence type="ECO:0000259" key="5">
    <source>
        <dbReference type="Pfam" id="PF14432"/>
    </source>
</evidence>
<dbReference type="FunFam" id="1.25.40.10:FF:000968">
    <property type="entry name" value="Pentatricopeptide repeat-containing protein, mitochondrial"/>
    <property type="match status" value="1"/>
</dbReference>
<feature type="repeat" description="PPR" evidence="3">
    <location>
        <begin position="153"/>
        <end position="183"/>
    </location>
</feature>
<feature type="repeat" description="PPR" evidence="3">
    <location>
        <begin position="254"/>
        <end position="284"/>
    </location>
</feature>
<dbReference type="EMBL" id="JAGGNH010000001">
    <property type="protein sequence ID" value="KAJ0986038.1"/>
    <property type="molecule type" value="Genomic_DNA"/>
</dbReference>
<dbReference type="FunFam" id="1.25.40.10:FF:000450">
    <property type="entry name" value="Putative pentatricopeptide repeat-containing protein"/>
    <property type="match status" value="1"/>
</dbReference>
<comment type="caution">
    <text evidence="6">The sequence shown here is derived from an EMBL/GenBank/DDBJ whole genome shotgun (WGS) entry which is preliminary data.</text>
</comment>
<dbReference type="PANTHER" id="PTHR47926">
    <property type="entry name" value="PENTATRICOPEPTIDE REPEAT-CONTAINING PROTEIN"/>
    <property type="match status" value="1"/>
</dbReference>
<dbReference type="Pfam" id="PF13041">
    <property type="entry name" value="PPR_2"/>
    <property type="match status" value="3"/>
</dbReference>
<dbReference type="InterPro" id="IPR046960">
    <property type="entry name" value="PPR_At4g14850-like_plant"/>
</dbReference>
<evidence type="ECO:0000313" key="6">
    <source>
        <dbReference type="EMBL" id="KAJ0986038.1"/>
    </source>
</evidence>
<dbReference type="Proteomes" id="UP001085076">
    <property type="component" value="Miscellaneous, Linkage group lg01"/>
</dbReference>
<dbReference type="NCBIfam" id="TIGR00756">
    <property type="entry name" value="PPR"/>
    <property type="match status" value="6"/>
</dbReference>
<sequence>MSIAAVLTREPAAPHLISQASELTNHLLQGCHSIKHLKLIHARLLRLGHGDDHYLLNSLLRSSLASGLPAYARLVFSSIPHPNVFLFNTMIRGLVSADLMPDTIRLYSEMRLTGLLPNNFTFPFVLKACARLLDLEMGTRIHTHIFKSGMDLDVFVSTSLVSLYAKCGRLRDARFLFDEMPVRNVVSWTGIITGHMDNGQMEEALELFRKSLAMDLSPDSFTLVRVLTACSQLGDLRTGQWIHQYIEDRGMDKNVFVDTSLIDMYTKCGNMESARRVFDLMAEKDVVSWSAMIGGYSSNGLPQEALKLFFQMQSARIRPDCYTMVGVLSACARLGALELGQQASRLMDMNEFLSNPVLGTALIDMYAKCGSVAKAWTIFEGMMERDLIVWNAMISGLAMTGHGKISFGLFSQIVKLGIQPNGNTFIGLLCSCTHSGLVEDGRRYFNTMTQVYSLTPRIEHYGCLIDLLGRAGMLGEARQLIKDMPMEANAVIWGALLAGCKIHRDSHLAEEVLKQLIELEPHNSGNYVLLSNIYSASGRWEDAARLRTCMVEKGIRKTPGCSWVEVNGMVHEFRVGDKSHPLSEKIYAKLDELGKQLKSLGYMPTTEVVLFDIEEEEKEYSLGYHSEKLAIAFALLSLGPEGTIRVVKNLRVCNDCHVAIKLIAKVTGREIIVRDNNRFHCFKEGYCSCNDYCWNWKERSRKRKKTQKVDFVPGGTQPAAITQALKISTQIQVGGISAAATSGLQPISAVVDAVEKDIRQNKKSKWDKVDRDVKSTQHSGAHDNLSAVGVHAAHLSAANTSAGYTAFV</sequence>
<dbReference type="Gene3D" id="1.25.40.10">
    <property type="entry name" value="Tetratricopeptide repeat domain"/>
    <property type="match status" value="4"/>
</dbReference>
<dbReference type="InterPro" id="IPR002885">
    <property type="entry name" value="PPR_rpt"/>
</dbReference>
<evidence type="ECO:0000256" key="1">
    <source>
        <dbReference type="ARBA" id="ARBA00006643"/>
    </source>
</evidence>
<dbReference type="InterPro" id="IPR046849">
    <property type="entry name" value="E2_motif"/>
</dbReference>
<dbReference type="FunFam" id="1.25.40.10:FF:002148">
    <property type="entry name" value="Pentatricopeptide repeat-containing protein At2g29760, chloroplastic"/>
    <property type="match status" value="1"/>
</dbReference>
<feature type="compositionally biased region" description="Basic and acidic residues" evidence="4">
    <location>
        <begin position="761"/>
        <end position="775"/>
    </location>
</feature>
<name>A0A9D5D6J8_9LILI</name>
<feature type="repeat" description="PPR" evidence="3">
    <location>
        <begin position="184"/>
        <end position="218"/>
    </location>
</feature>
<dbReference type="GO" id="GO:0009451">
    <property type="term" value="P:RNA modification"/>
    <property type="evidence" value="ECO:0007669"/>
    <property type="project" value="InterPro"/>
</dbReference>
<protein>
    <recommendedName>
        <fullName evidence="5">DYW domain-containing protein</fullName>
    </recommendedName>
</protein>
<evidence type="ECO:0000256" key="3">
    <source>
        <dbReference type="PROSITE-ProRule" id="PRU00708"/>
    </source>
</evidence>
<evidence type="ECO:0000313" key="7">
    <source>
        <dbReference type="Proteomes" id="UP001085076"/>
    </source>
</evidence>
<feature type="domain" description="DYW" evidence="5">
    <location>
        <begin position="601"/>
        <end position="692"/>
    </location>
</feature>
<comment type="similarity">
    <text evidence="1">Belongs to the PPR family. PCMP-H subfamily.</text>
</comment>
<organism evidence="6 7">
    <name type="scientific">Dioscorea zingiberensis</name>
    <dbReference type="NCBI Taxonomy" id="325984"/>
    <lineage>
        <taxon>Eukaryota</taxon>
        <taxon>Viridiplantae</taxon>
        <taxon>Streptophyta</taxon>
        <taxon>Embryophyta</taxon>
        <taxon>Tracheophyta</taxon>
        <taxon>Spermatophyta</taxon>
        <taxon>Magnoliopsida</taxon>
        <taxon>Liliopsida</taxon>
        <taxon>Dioscoreales</taxon>
        <taxon>Dioscoreaceae</taxon>
        <taxon>Dioscorea</taxon>
    </lineage>
</organism>
<dbReference type="Pfam" id="PF14432">
    <property type="entry name" value="DYW_deaminase"/>
    <property type="match status" value="1"/>
</dbReference>
<dbReference type="InterPro" id="IPR046848">
    <property type="entry name" value="E_motif"/>
</dbReference>
<dbReference type="InterPro" id="IPR032867">
    <property type="entry name" value="DYW_dom"/>
</dbReference>
<dbReference type="Pfam" id="PF20430">
    <property type="entry name" value="Eplus_motif"/>
    <property type="match status" value="1"/>
</dbReference>
<feature type="repeat" description="PPR" evidence="3">
    <location>
        <begin position="285"/>
        <end position="319"/>
    </location>
</feature>
<proteinExistence type="inferred from homology"/>
<gene>
    <name evidence="6" type="ORF">J5N97_004394</name>
</gene>
<dbReference type="AlphaFoldDB" id="A0A9D5D6J8"/>
<dbReference type="GO" id="GO:0008270">
    <property type="term" value="F:zinc ion binding"/>
    <property type="evidence" value="ECO:0007669"/>
    <property type="project" value="InterPro"/>
</dbReference>
<dbReference type="Pfam" id="PF20431">
    <property type="entry name" value="E_motif"/>
    <property type="match status" value="1"/>
</dbReference>